<dbReference type="Pfam" id="PF07364">
    <property type="entry name" value="DUF1485"/>
    <property type="match status" value="1"/>
</dbReference>
<keyword evidence="1" id="KW-0482">Metalloprotease</keyword>
<keyword evidence="1" id="KW-0645">Protease</keyword>
<dbReference type="InterPro" id="IPR015995">
    <property type="entry name" value="MlrC_N"/>
</dbReference>
<evidence type="ECO:0000256" key="1">
    <source>
        <dbReference type="PIRNR" id="PIRNR012702"/>
    </source>
</evidence>
<comment type="caution">
    <text evidence="4">The sequence shown here is derived from an EMBL/GenBank/DDBJ whole genome shotgun (WGS) entry which is preliminary data.</text>
</comment>
<name>A0ABS5F0V7_9PROT</name>
<dbReference type="PIRSF" id="PIRSF012702">
    <property type="entry name" value="UCP012702"/>
    <property type="match status" value="1"/>
</dbReference>
<evidence type="ECO:0000259" key="2">
    <source>
        <dbReference type="Pfam" id="PF07171"/>
    </source>
</evidence>
<dbReference type="Pfam" id="PF07171">
    <property type="entry name" value="MlrC_C"/>
    <property type="match status" value="1"/>
</dbReference>
<dbReference type="EMBL" id="JAAGBB010000017">
    <property type="protein sequence ID" value="MBR0665805.1"/>
    <property type="molecule type" value="Genomic_DNA"/>
</dbReference>
<evidence type="ECO:0000313" key="5">
    <source>
        <dbReference type="Proteomes" id="UP001196870"/>
    </source>
</evidence>
<dbReference type="Proteomes" id="UP001196870">
    <property type="component" value="Unassembled WGS sequence"/>
</dbReference>
<sequence length="512" mass="54542">MPAAPRIALLSFMLEANGFAPAATREEFRQKHWLEGQAILDDARAERPRDTGGITGFVEAMDAMGPWTPIPLAATSAGASGPADQAFLEEFLAVVEPGLRAALPLDGVYIESHGAACATVEDDPEGLIFARVRAIVGPDVPVVSTLDLHANVSRRMVEETDLLIAYLTNPHTDMRARGQEAARAMRELLGGVKTAKAFIRLPILPPSVALLSDRGPYGAAIARGQELSKGPILNVSVLGNFSMGDNPKNGMSVIVTSRGDQAAADAVAKELADLLWSRRGELVAKLMPIETAAWRLQAVCDDPALPPLLFADVADNPGGGARGNTTAVLKAFLAAGVTGTAFAIHFDPALAAEAHALGRGARFTAVLNRDETTPGSDRLSAEADVMGLSDGEVVGRRGTIGGRRISLGATAWLRLEGRIDVVFVSIRHQCLDTAMLEHLGIDLRALRGIVVKSRGHFRAGFDDIFPDERILEIDGPGLVTPVLTRVPFRHIPRPIWPLDPDMAWQVPAEVAI</sequence>
<comment type="function">
    <text evidence="1">Involved in peptidolytic degradation of cyclic heptapeptide hepatotoxin microcystin (MC).</text>
</comment>
<dbReference type="RefSeq" id="WP_211853473.1">
    <property type="nucleotide sequence ID" value="NZ_JAAGBB010000017.1"/>
</dbReference>
<proteinExistence type="inferred from homology"/>
<dbReference type="InterPro" id="IPR009197">
    <property type="entry name" value="MlrC"/>
</dbReference>
<reference evidence="5" key="1">
    <citation type="journal article" date="2021" name="Syst. Appl. Microbiol.">
        <title>Roseomonas hellenica sp. nov., isolated from roots of wild-growing Alkanna tinctoria.</title>
        <authorList>
            <person name="Rat A."/>
            <person name="Naranjo H.D."/>
            <person name="Lebbe L."/>
            <person name="Cnockaert M."/>
            <person name="Krigas N."/>
            <person name="Grigoriadou K."/>
            <person name="Maloupa E."/>
            <person name="Willems A."/>
        </authorList>
    </citation>
    <scope>NUCLEOTIDE SEQUENCE [LARGE SCALE GENOMIC DNA]</scope>
    <source>
        <strain evidence="5">LMG 31523</strain>
    </source>
</reference>
<feature type="domain" description="Microcystin LR degradation protein MlrC C-terminal" evidence="2">
    <location>
        <begin position="311"/>
        <end position="490"/>
    </location>
</feature>
<accession>A0ABS5F0V7</accession>
<keyword evidence="1" id="KW-0479">Metal-binding</keyword>
<gene>
    <name evidence="4" type="ORF">GXW71_15710</name>
</gene>
<comment type="cofactor">
    <cofactor evidence="1">
        <name>Zn(2+)</name>
        <dbReference type="ChEBI" id="CHEBI:29105"/>
    </cofactor>
    <text evidence="1">Binds 1 zinc ion per subunit.</text>
</comment>
<feature type="domain" description="Microcystin LR degradation protein MlrC N-terminal" evidence="3">
    <location>
        <begin position="6"/>
        <end position="292"/>
    </location>
</feature>
<keyword evidence="5" id="KW-1185">Reference proteome</keyword>
<comment type="similarity">
    <text evidence="1">Belongs to the peptidase M81 family.</text>
</comment>
<keyword evidence="1" id="KW-0378">Hydrolase</keyword>
<organism evidence="4 5">
    <name type="scientific">Plastoroseomonas hellenica</name>
    <dbReference type="NCBI Taxonomy" id="2687306"/>
    <lineage>
        <taxon>Bacteria</taxon>
        <taxon>Pseudomonadati</taxon>
        <taxon>Pseudomonadota</taxon>
        <taxon>Alphaproteobacteria</taxon>
        <taxon>Acetobacterales</taxon>
        <taxon>Acetobacteraceae</taxon>
        <taxon>Plastoroseomonas</taxon>
    </lineage>
</organism>
<dbReference type="InterPro" id="IPR010799">
    <property type="entry name" value="MlrC_C"/>
</dbReference>
<evidence type="ECO:0000259" key="3">
    <source>
        <dbReference type="Pfam" id="PF07364"/>
    </source>
</evidence>
<protein>
    <recommendedName>
        <fullName evidence="1">Microcystinase C</fullName>
        <shortName evidence="1">MlrC</shortName>
    </recommendedName>
</protein>
<evidence type="ECO:0000313" key="4">
    <source>
        <dbReference type="EMBL" id="MBR0665805.1"/>
    </source>
</evidence>